<protein>
    <submittedName>
        <fullName evidence="3">Peptidase</fullName>
    </submittedName>
</protein>
<organism evidence="3 4">
    <name type="scientific">Desulfuromonas versatilis</name>
    <dbReference type="NCBI Taxonomy" id="2802975"/>
    <lineage>
        <taxon>Bacteria</taxon>
        <taxon>Pseudomonadati</taxon>
        <taxon>Thermodesulfobacteriota</taxon>
        <taxon>Desulfuromonadia</taxon>
        <taxon>Desulfuromonadales</taxon>
        <taxon>Desulfuromonadaceae</taxon>
        <taxon>Desulfuromonas</taxon>
    </lineage>
</organism>
<keyword evidence="4" id="KW-1185">Reference proteome</keyword>
<reference evidence="3 4" key="1">
    <citation type="journal article" date="2016" name="C (Basel)">
        <title>Selective Growth of and Electricity Production by Marine Exoelectrogenic Bacteria in Self-Aggregated Hydrogel of Microbially Reduced Graphene Oxide.</title>
        <authorList>
            <person name="Yoshida N."/>
            <person name="Goto Y."/>
            <person name="Miyata Y."/>
        </authorList>
    </citation>
    <scope>NUCLEOTIDE SEQUENCE [LARGE SCALE GENOMIC DNA]</scope>
    <source>
        <strain evidence="3 4">NIT-T3</strain>
    </source>
</reference>
<sequence>MNIDFAHRQSAHCESGVTANLLSHHGIEISEALAFGIGSGLFFGYLPFVRINRLPLVTFRSAPGAIFKRVAQRLGVEVTRKKFRVPEQSMAALDQALGQRIPVGLQTGVFWLPYFPPALRFHFNAHNLVVHGREGDAYRISDPVIDEPVLCPREDLMRARFAEGALAPKGAMYYLEKVPGQVDLRPAVKAGMREVGRRMVKAPVPIIGVRGIRYLAGQLERWPQKLGAKRSGQYLGHLIRMQEEIGTGGGGFRFIYAAFLQEAAELLGAPRLSELSRELTGIGDRWREFALLGARRCKGRGAEETSYPRLAAMLRECAEREEKLFRSLLAAL</sequence>
<evidence type="ECO:0000313" key="4">
    <source>
        <dbReference type="Proteomes" id="UP001319827"/>
    </source>
</evidence>
<gene>
    <name evidence="3" type="ORF">DESUT3_02740</name>
</gene>
<dbReference type="InterPro" id="IPR026935">
    <property type="entry name" value="BtrH_N"/>
</dbReference>
<dbReference type="RefSeq" id="WP_221250687.1">
    <property type="nucleotide sequence ID" value="NZ_AP024355.1"/>
</dbReference>
<dbReference type="Pfam" id="PF16169">
    <property type="entry name" value="DUF4872"/>
    <property type="match status" value="1"/>
</dbReference>
<dbReference type="Proteomes" id="UP001319827">
    <property type="component" value="Chromosome"/>
</dbReference>
<dbReference type="EMBL" id="AP024355">
    <property type="protein sequence ID" value="BCR03205.1"/>
    <property type="molecule type" value="Genomic_DNA"/>
</dbReference>
<feature type="domain" description="Butirosin biosynthesis protein H N-terminal" evidence="1">
    <location>
        <begin position="12"/>
        <end position="143"/>
    </location>
</feature>
<evidence type="ECO:0000259" key="1">
    <source>
        <dbReference type="Pfam" id="PF14399"/>
    </source>
</evidence>
<dbReference type="Pfam" id="PF14399">
    <property type="entry name" value="BtrH_N"/>
    <property type="match status" value="1"/>
</dbReference>
<proteinExistence type="predicted"/>
<feature type="domain" description="DUF4872" evidence="2">
    <location>
        <begin position="154"/>
        <end position="328"/>
    </location>
</feature>
<accession>A0ABN6DSZ3</accession>
<reference evidence="3 4" key="2">
    <citation type="journal article" date="2021" name="Int. J. Syst. Evol. Microbiol.">
        <title>Isolation and Polyphasic Characterization of Desulfuromonas versatilis sp. Nov., an Electrogenic Bacteria Capable of Versatile Metabolism Isolated from a Graphene Oxide-Reducing Enrichment Culture.</title>
        <authorList>
            <person name="Xie L."/>
            <person name="Yoshida N."/>
            <person name="Ishii S."/>
            <person name="Meng L."/>
        </authorList>
    </citation>
    <scope>NUCLEOTIDE SEQUENCE [LARGE SCALE GENOMIC DNA]</scope>
    <source>
        <strain evidence="3 4">NIT-T3</strain>
    </source>
</reference>
<evidence type="ECO:0000259" key="2">
    <source>
        <dbReference type="Pfam" id="PF16169"/>
    </source>
</evidence>
<dbReference type="InterPro" id="IPR032369">
    <property type="entry name" value="DUF4872"/>
</dbReference>
<evidence type="ECO:0000313" key="3">
    <source>
        <dbReference type="EMBL" id="BCR03205.1"/>
    </source>
</evidence>
<name>A0ABN6DSZ3_9BACT</name>